<dbReference type="STRING" id="1656094.BFC18_18100"/>
<evidence type="ECO:0000313" key="4">
    <source>
        <dbReference type="EMBL" id="OFC69335.1"/>
    </source>
</evidence>
<proteinExistence type="inferred from homology"/>
<protein>
    <submittedName>
        <fullName evidence="4">TIGR01777 family protein</fullName>
    </submittedName>
</protein>
<dbReference type="InterPro" id="IPR001509">
    <property type="entry name" value="Epimerase_deHydtase"/>
</dbReference>
<evidence type="ECO:0000259" key="3">
    <source>
        <dbReference type="Pfam" id="PF08338"/>
    </source>
</evidence>
<organism evidence="4 5">
    <name type="scientific">Alteromonas confluentis</name>
    <dbReference type="NCBI Taxonomy" id="1656094"/>
    <lineage>
        <taxon>Bacteria</taxon>
        <taxon>Pseudomonadati</taxon>
        <taxon>Pseudomonadota</taxon>
        <taxon>Gammaproteobacteria</taxon>
        <taxon>Alteromonadales</taxon>
        <taxon>Alteromonadaceae</taxon>
        <taxon>Alteromonas/Salinimonas group</taxon>
        <taxon>Alteromonas</taxon>
    </lineage>
</organism>
<comment type="similarity">
    <text evidence="1">Belongs to the NAD(P)-dependent epimerase/dehydratase family. SDR39U1 subfamily.</text>
</comment>
<dbReference type="CDD" id="cd05242">
    <property type="entry name" value="SDR_a8"/>
    <property type="match status" value="1"/>
</dbReference>
<feature type="domain" description="NAD-dependent epimerase/dehydratase" evidence="2">
    <location>
        <begin position="3"/>
        <end position="223"/>
    </location>
</feature>
<dbReference type="PANTHER" id="PTHR11092">
    <property type="entry name" value="SUGAR NUCLEOTIDE EPIMERASE RELATED"/>
    <property type="match status" value="1"/>
</dbReference>
<dbReference type="OrthoDB" id="9801773at2"/>
<evidence type="ECO:0000256" key="1">
    <source>
        <dbReference type="ARBA" id="ARBA00009353"/>
    </source>
</evidence>
<dbReference type="EMBL" id="MDHN01000040">
    <property type="protein sequence ID" value="OFC69335.1"/>
    <property type="molecule type" value="Genomic_DNA"/>
</dbReference>
<dbReference type="RefSeq" id="WP_070126781.1">
    <property type="nucleotide sequence ID" value="NZ_MDHN01000040.1"/>
</dbReference>
<dbReference type="Pfam" id="PF01370">
    <property type="entry name" value="Epimerase"/>
    <property type="match status" value="1"/>
</dbReference>
<dbReference type="NCBIfam" id="TIGR01777">
    <property type="entry name" value="yfcH"/>
    <property type="match status" value="1"/>
</dbReference>
<dbReference type="InterPro" id="IPR010099">
    <property type="entry name" value="SDR39U1"/>
</dbReference>
<dbReference type="InterPro" id="IPR013549">
    <property type="entry name" value="DUF1731"/>
</dbReference>
<reference evidence="4 5" key="1">
    <citation type="submission" date="2016-08" db="EMBL/GenBank/DDBJ databases">
        <authorList>
            <person name="Seilhamer J.J."/>
        </authorList>
    </citation>
    <scope>NUCLEOTIDE SEQUENCE [LARGE SCALE GENOMIC DNA]</scope>
    <source>
        <strain evidence="4 5">KCTC 42603</strain>
    </source>
</reference>
<accession>A0A1E7Z728</accession>
<name>A0A1E7Z728_9ALTE</name>
<gene>
    <name evidence="4" type="ORF">BFC18_18100</name>
</gene>
<comment type="caution">
    <text evidence="4">The sequence shown here is derived from an EMBL/GenBank/DDBJ whole genome shotgun (WGS) entry which is preliminary data.</text>
</comment>
<dbReference type="SUPFAM" id="SSF51735">
    <property type="entry name" value="NAD(P)-binding Rossmann-fold domains"/>
    <property type="match status" value="1"/>
</dbReference>
<evidence type="ECO:0000259" key="2">
    <source>
        <dbReference type="Pfam" id="PF01370"/>
    </source>
</evidence>
<dbReference type="InterPro" id="IPR036291">
    <property type="entry name" value="NAD(P)-bd_dom_sf"/>
</dbReference>
<dbReference type="AlphaFoldDB" id="A0A1E7Z728"/>
<dbReference type="Proteomes" id="UP000175691">
    <property type="component" value="Unassembled WGS sequence"/>
</dbReference>
<dbReference type="Pfam" id="PF08338">
    <property type="entry name" value="DUF1731"/>
    <property type="match status" value="1"/>
</dbReference>
<sequence length="298" mass="33020">MKILFTGGTGLIGAAFISKFAHKYEFTVISRHPEKAREQLPKGVDVIAGLHDVADLCLFDAVINLAGEPIADKRWTALQKQRICQSRWDITQHLVTRLKGCTHPPSVFISGSAIGFYGRQGNRPITESNYNVHDEFTHQVCHRWEQIAMQASSDATRVCLLRTGVVLDKVKGALPKMAMPVKFGVGGKIGSGEQILSWIHIDDMVNAIEYLLSNNRCEGAYNLTAPEPETNAAFTQKLASTLHRPNIFTVPKFALKIMMGEAAEMVTTGQHVIPEKLLDSGFKFTFPTLKPALENIYQ</sequence>
<keyword evidence="5" id="KW-1185">Reference proteome</keyword>
<dbReference type="Gene3D" id="3.40.50.720">
    <property type="entry name" value="NAD(P)-binding Rossmann-like Domain"/>
    <property type="match status" value="1"/>
</dbReference>
<feature type="domain" description="DUF1731" evidence="3">
    <location>
        <begin position="250"/>
        <end position="296"/>
    </location>
</feature>
<evidence type="ECO:0000313" key="5">
    <source>
        <dbReference type="Proteomes" id="UP000175691"/>
    </source>
</evidence>
<dbReference type="PANTHER" id="PTHR11092:SF0">
    <property type="entry name" value="EPIMERASE FAMILY PROTEIN SDR39U1"/>
    <property type="match status" value="1"/>
</dbReference>